<dbReference type="GeneID" id="108558355"/>
<dbReference type="PROSITE" id="PS50262">
    <property type="entry name" value="G_PROTEIN_RECEP_F1_2"/>
    <property type="match status" value="1"/>
</dbReference>
<keyword evidence="3" id="KW-1003">Cell membrane</keyword>
<evidence type="ECO:0000256" key="3">
    <source>
        <dbReference type="ARBA" id="ARBA00022475"/>
    </source>
</evidence>
<evidence type="ECO:0000256" key="2">
    <source>
        <dbReference type="ARBA" id="ARBA00010663"/>
    </source>
</evidence>
<dbReference type="RefSeq" id="XP_017770739.1">
    <property type="nucleotide sequence ID" value="XM_017915250.1"/>
</dbReference>
<dbReference type="InterPro" id="IPR000276">
    <property type="entry name" value="GPCR_Rhodpsn"/>
</dbReference>
<dbReference type="RefSeq" id="XP_017770742.1">
    <property type="nucleotide sequence ID" value="XM_017915253.1"/>
</dbReference>
<dbReference type="SUPFAM" id="SSF81321">
    <property type="entry name" value="Family A G protein-coupled receptor-like"/>
    <property type="match status" value="1"/>
</dbReference>
<reference evidence="13 14" key="1">
    <citation type="submission" date="2025-05" db="UniProtKB">
        <authorList>
            <consortium name="RefSeq"/>
        </authorList>
    </citation>
    <scope>IDENTIFICATION</scope>
    <source>
        <tissue evidence="13 14">Whole Larva</tissue>
    </source>
</reference>
<comment type="subcellular location">
    <subcellularLocation>
        <location evidence="1">Cell membrane</location>
        <topology evidence="1">Multi-pass membrane protein</topology>
    </subcellularLocation>
</comment>
<name>A0ABM1M839_NICVS</name>
<dbReference type="RefSeq" id="XP_017770743.1">
    <property type="nucleotide sequence ID" value="XM_017915254.1"/>
</dbReference>
<evidence type="ECO:0000313" key="15">
    <source>
        <dbReference type="RefSeq" id="XP_017770743.1"/>
    </source>
</evidence>
<protein>
    <submittedName>
        <fullName evidence="13 14">Neuropeptide Y receptor-like isoform X1</fullName>
    </submittedName>
</protein>
<evidence type="ECO:0000259" key="11">
    <source>
        <dbReference type="PROSITE" id="PS50262"/>
    </source>
</evidence>
<keyword evidence="8" id="KW-0675">Receptor</keyword>
<feature type="transmembrane region" description="Helical" evidence="10">
    <location>
        <begin position="6"/>
        <end position="23"/>
    </location>
</feature>
<sequence length="174" mass="20102">MMITVVVVYTICWLPLNLIWLIADNYEVDERLMTYLWFSSHWFAMSHTCYNPIIYCYMNSRFRTCFFQVLSSVPCLRQCCATRILHRPSTSFPLTTFPAGVEGGTDSTLLHRNNTCTTYISMRRKNGNRLSTSACSVPVRSASMMRTSPNNNHQVVRRFRYQNTPTTTVAENAI</sequence>
<keyword evidence="5 10" id="KW-1133">Transmembrane helix</keyword>
<evidence type="ECO:0000313" key="13">
    <source>
        <dbReference type="RefSeq" id="XP_017770739.1"/>
    </source>
</evidence>
<dbReference type="PANTHER" id="PTHR46925">
    <property type="entry name" value="G-PROTEIN COUPLED RECEPTOR TKR-1-RELATED"/>
    <property type="match status" value="1"/>
</dbReference>
<evidence type="ECO:0000256" key="5">
    <source>
        <dbReference type="ARBA" id="ARBA00022989"/>
    </source>
</evidence>
<dbReference type="Proteomes" id="UP000695000">
    <property type="component" value="Unplaced"/>
</dbReference>
<evidence type="ECO:0000256" key="9">
    <source>
        <dbReference type="ARBA" id="ARBA00023224"/>
    </source>
</evidence>
<evidence type="ECO:0000313" key="12">
    <source>
        <dbReference type="Proteomes" id="UP000695000"/>
    </source>
</evidence>
<evidence type="ECO:0000256" key="10">
    <source>
        <dbReference type="SAM" id="Phobius"/>
    </source>
</evidence>
<dbReference type="Pfam" id="PF00001">
    <property type="entry name" value="7tm_1"/>
    <property type="match status" value="1"/>
</dbReference>
<evidence type="ECO:0000256" key="1">
    <source>
        <dbReference type="ARBA" id="ARBA00004651"/>
    </source>
</evidence>
<evidence type="ECO:0000256" key="6">
    <source>
        <dbReference type="ARBA" id="ARBA00023040"/>
    </source>
</evidence>
<keyword evidence="4 10" id="KW-0812">Transmembrane</keyword>
<keyword evidence="12" id="KW-1185">Reference proteome</keyword>
<keyword evidence="9" id="KW-0807">Transducer</keyword>
<dbReference type="InterPro" id="IPR001681">
    <property type="entry name" value="Neurokn_rcpt"/>
</dbReference>
<accession>A0ABM1M839</accession>
<organism evidence="12 13">
    <name type="scientific">Nicrophorus vespilloides</name>
    <name type="common">Boreal carrion beetle</name>
    <dbReference type="NCBI Taxonomy" id="110193"/>
    <lineage>
        <taxon>Eukaryota</taxon>
        <taxon>Metazoa</taxon>
        <taxon>Ecdysozoa</taxon>
        <taxon>Arthropoda</taxon>
        <taxon>Hexapoda</taxon>
        <taxon>Insecta</taxon>
        <taxon>Pterygota</taxon>
        <taxon>Neoptera</taxon>
        <taxon>Endopterygota</taxon>
        <taxon>Coleoptera</taxon>
        <taxon>Polyphaga</taxon>
        <taxon>Staphyliniformia</taxon>
        <taxon>Silphidae</taxon>
        <taxon>Nicrophorinae</taxon>
        <taxon>Nicrophorus</taxon>
    </lineage>
</organism>
<evidence type="ECO:0000256" key="8">
    <source>
        <dbReference type="ARBA" id="ARBA00023170"/>
    </source>
</evidence>
<proteinExistence type="inferred from homology"/>
<dbReference type="GeneID" id="108558356"/>
<feature type="domain" description="G-protein coupled receptors family 1 profile" evidence="11">
    <location>
        <begin position="1"/>
        <end position="55"/>
    </location>
</feature>
<evidence type="ECO:0000256" key="7">
    <source>
        <dbReference type="ARBA" id="ARBA00023136"/>
    </source>
</evidence>
<gene>
    <name evidence="13" type="primary">LOC108558355</name>
    <name evidence="14 15" type="synonym">LOC108558356</name>
</gene>
<evidence type="ECO:0000256" key="4">
    <source>
        <dbReference type="ARBA" id="ARBA00022692"/>
    </source>
</evidence>
<dbReference type="Gene3D" id="1.20.1070.10">
    <property type="entry name" value="Rhodopsin 7-helix transmembrane proteins"/>
    <property type="match status" value="1"/>
</dbReference>
<comment type="similarity">
    <text evidence="2">Belongs to the G-protein coupled receptor 1 family.</text>
</comment>
<keyword evidence="7 10" id="KW-0472">Membrane</keyword>
<evidence type="ECO:0000313" key="14">
    <source>
        <dbReference type="RefSeq" id="XP_017770742.1"/>
    </source>
</evidence>
<dbReference type="PANTHER" id="PTHR46925:SF2">
    <property type="entry name" value="G-PROTEIN COUPLED RECEPTOR TKR-1-RELATED"/>
    <property type="match status" value="1"/>
</dbReference>
<dbReference type="InterPro" id="IPR017452">
    <property type="entry name" value="GPCR_Rhodpsn_7TM"/>
</dbReference>
<keyword evidence="6" id="KW-0297">G-protein coupled receptor</keyword>